<organism evidence="1 2">
    <name type="scientific">Microcystis aeruginosa TAIHU98</name>
    <dbReference type="NCBI Taxonomy" id="1134457"/>
    <lineage>
        <taxon>Bacteria</taxon>
        <taxon>Bacillati</taxon>
        <taxon>Cyanobacteriota</taxon>
        <taxon>Cyanophyceae</taxon>
        <taxon>Oscillatoriophycideae</taxon>
        <taxon>Chroococcales</taxon>
        <taxon>Microcystaceae</taxon>
        <taxon>Microcystis</taxon>
    </lineage>
</organism>
<name>L7E1D2_MICAE</name>
<proteinExistence type="predicted"/>
<reference evidence="1 2" key="1">
    <citation type="journal article" date="2013" name="Genome Announc.">
        <title>Whole-Genome Sequence of Microcystis aeruginosa TAIHU98, a Nontoxic Bloom-Forming Strain Isolated from Taihu Lake, China.</title>
        <authorList>
            <person name="Yang C."/>
            <person name="Zhang W."/>
            <person name="Ren M."/>
            <person name="Song L."/>
            <person name="Li T."/>
            <person name="Zhao J."/>
        </authorList>
    </citation>
    <scope>NUCLEOTIDE SEQUENCE [LARGE SCALE GENOMIC DNA]</scope>
    <source>
        <strain evidence="1 2">TAIHU98</strain>
    </source>
</reference>
<dbReference type="EMBL" id="ANKQ01000003">
    <property type="protein sequence ID" value="ELP52854.1"/>
    <property type="molecule type" value="Genomic_DNA"/>
</dbReference>
<gene>
    <name evidence="1" type="ORF">O53_4582</name>
</gene>
<evidence type="ECO:0000313" key="2">
    <source>
        <dbReference type="Proteomes" id="UP000010932"/>
    </source>
</evidence>
<evidence type="ECO:0000313" key="1">
    <source>
        <dbReference type="EMBL" id="ELP52854.1"/>
    </source>
</evidence>
<sequence>MPIWVKIGPIRNLSALSTLYNYYNSALVISGAETMGREGDNC</sequence>
<dbReference type="Proteomes" id="UP000010932">
    <property type="component" value="Unassembled WGS sequence"/>
</dbReference>
<protein>
    <submittedName>
        <fullName evidence="1">Uncharacterized protein</fullName>
    </submittedName>
</protein>
<dbReference type="AlphaFoldDB" id="L7E1D2"/>
<dbReference type="PATRIC" id="fig|1134457.3.peg.4195"/>
<accession>L7E1D2</accession>
<comment type="caution">
    <text evidence="1">The sequence shown here is derived from an EMBL/GenBank/DDBJ whole genome shotgun (WGS) entry which is preliminary data.</text>
</comment>